<feature type="transmembrane region" description="Helical" evidence="1">
    <location>
        <begin position="12"/>
        <end position="30"/>
    </location>
</feature>
<keyword evidence="1" id="KW-0472">Membrane</keyword>
<dbReference type="EMBL" id="VTZD01000024">
    <property type="protein sequence ID" value="KAA1141970.1"/>
    <property type="molecule type" value="Genomic_DNA"/>
</dbReference>
<dbReference type="AlphaFoldDB" id="A0A5B0SVM5"/>
<dbReference type="Proteomes" id="UP000323297">
    <property type="component" value="Unassembled WGS sequence"/>
</dbReference>
<reference evidence="2 3" key="1">
    <citation type="submission" date="2019-08" db="EMBL/GenBank/DDBJ databases">
        <title>Draft genome sequence of Citrobacter portucalensis strain isolated from green turtle.</title>
        <authorList>
            <person name="Fernandes M.R."/>
            <person name="Sellera F.P."/>
            <person name="Goldeberg D.W."/>
            <person name="Costa D.C."/>
            <person name="Lincopan N."/>
        </authorList>
    </citation>
    <scope>NUCLEOTIDE SEQUENCE [LARGE SCALE GENOMIC DNA]</scope>
    <source>
        <strain evidence="2 3">TV06</strain>
    </source>
</reference>
<comment type="caution">
    <text evidence="2">The sequence shown here is derived from an EMBL/GenBank/DDBJ whole genome shotgun (WGS) entry which is preliminary data.</text>
</comment>
<organism evidence="2 3">
    <name type="scientific">Citrobacter portucalensis</name>
    <dbReference type="NCBI Taxonomy" id="1639133"/>
    <lineage>
        <taxon>Bacteria</taxon>
        <taxon>Pseudomonadati</taxon>
        <taxon>Pseudomonadota</taxon>
        <taxon>Gammaproteobacteria</taxon>
        <taxon>Enterobacterales</taxon>
        <taxon>Enterobacteriaceae</taxon>
        <taxon>Citrobacter</taxon>
        <taxon>Citrobacter freundii complex</taxon>
    </lineage>
</organism>
<evidence type="ECO:0000256" key="1">
    <source>
        <dbReference type="SAM" id="Phobius"/>
    </source>
</evidence>
<sequence length="142" mass="15484">MITINENSLWVVLLYAAAAVGGGYLAHIVFIRGFDYPITPYFVYPIFTAVGLFIAMLFTGGVSFKDGILGDVLCIMVLLMGVTFGLGYGQHPVTSSPAERLFQNFVDLVIYLLHAFAIVAGSGYVYFLAAVALRERVSKNNM</sequence>
<accession>A0A5B0SVM5</accession>
<proteinExistence type="predicted"/>
<keyword evidence="1" id="KW-1133">Transmembrane helix</keyword>
<gene>
    <name evidence="2" type="ORF">D3H66_19550</name>
</gene>
<protein>
    <submittedName>
        <fullName evidence="2">Uncharacterized protein</fullName>
    </submittedName>
</protein>
<evidence type="ECO:0000313" key="3">
    <source>
        <dbReference type="Proteomes" id="UP000323297"/>
    </source>
</evidence>
<feature type="transmembrane region" description="Helical" evidence="1">
    <location>
        <begin position="68"/>
        <end position="88"/>
    </location>
</feature>
<feature type="transmembrane region" description="Helical" evidence="1">
    <location>
        <begin position="108"/>
        <end position="133"/>
    </location>
</feature>
<feature type="transmembrane region" description="Helical" evidence="1">
    <location>
        <begin position="42"/>
        <end position="61"/>
    </location>
</feature>
<dbReference type="RefSeq" id="WP_149608104.1">
    <property type="nucleotide sequence ID" value="NZ_VTZD01000024.1"/>
</dbReference>
<name>A0A5B0SVM5_9ENTR</name>
<evidence type="ECO:0000313" key="2">
    <source>
        <dbReference type="EMBL" id="KAA1141970.1"/>
    </source>
</evidence>
<keyword evidence="1" id="KW-0812">Transmembrane</keyword>